<evidence type="ECO:0000313" key="2">
    <source>
        <dbReference type="EMBL" id="GAA2606042.1"/>
    </source>
</evidence>
<dbReference type="Gene3D" id="3.10.129.10">
    <property type="entry name" value="Hotdog Thioesterase"/>
    <property type="match status" value="1"/>
</dbReference>
<dbReference type="RefSeq" id="WP_344543814.1">
    <property type="nucleotide sequence ID" value="NZ_BAAATD010000006.1"/>
</dbReference>
<reference evidence="2 3" key="1">
    <citation type="journal article" date="2019" name="Int. J. Syst. Evol. Microbiol.">
        <title>The Global Catalogue of Microorganisms (GCM) 10K type strain sequencing project: providing services to taxonomists for standard genome sequencing and annotation.</title>
        <authorList>
            <consortium name="The Broad Institute Genomics Platform"/>
            <consortium name="The Broad Institute Genome Sequencing Center for Infectious Disease"/>
            <person name="Wu L."/>
            <person name="Ma J."/>
        </authorList>
    </citation>
    <scope>NUCLEOTIDE SEQUENCE [LARGE SCALE GENOMIC DNA]</scope>
    <source>
        <strain evidence="2 3">JCM 6833</strain>
    </source>
</reference>
<dbReference type="InterPro" id="IPR016709">
    <property type="entry name" value="HadA-like"/>
</dbReference>
<dbReference type="EMBL" id="BAAATD010000006">
    <property type="protein sequence ID" value="GAA2606042.1"/>
    <property type="molecule type" value="Genomic_DNA"/>
</dbReference>
<dbReference type="PIRSF" id="PIRSF018072">
    <property type="entry name" value="UCP018072"/>
    <property type="match status" value="1"/>
</dbReference>
<organism evidence="2 3">
    <name type="scientific">Actinomadura fulvescens</name>
    <dbReference type="NCBI Taxonomy" id="46160"/>
    <lineage>
        <taxon>Bacteria</taxon>
        <taxon>Bacillati</taxon>
        <taxon>Actinomycetota</taxon>
        <taxon>Actinomycetes</taxon>
        <taxon>Streptosporangiales</taxon>
        <taxon>Thermomonosporaceae</taxon>
        <taxon>Actinomadura</taxon>
    </lineage>
</organism>
<comment type="caution">
    <text evidence="2">The sequence shown here is derived from an EMBL/GenBank/DDBJ whole genome shotgun (WGS) entry which is preliminary data.</text>
</comment>
<dbReference type="InterPro" id="IPR029069">
    <property type="entry name" value="HotDog_dom_sf"/>
</dbReference>
<dbReference type="SUPFAM" id="SSF54637">
    <property type="entry name" value="Thioesterase/thiol ester dehydrase-isomerase"/>
    <property type="match status" value="1"/>
</dbReference>
<feature type="domain" description="FAS1-like dehydratase" evidence="1">
    <location>
        <begin position="7"/>
        <end position="135"/>
    </location>
</feature>
<proteinExistence type="predicted"/>
<dbReference type="InterPro" id="IPR039569">
    <property type="entry name" value="FAS1-like_DH_region"/>
</dbReference>
<accession>A0ABN3PYR4</accession>
<dbReference type="Pfam" id="PF13452">
    <property type="entry name" value="FAS1_DH_region"/>
    <property type="match status" value="1"/>
</dbReference>
<dbReference type="Proteomes" id="UP001501509">
    <property type="component" value="Unassembled WGS sequence"/>
</dbReference>
<keyword evidence="3" id="KW-1185">Reference proteome</keyword>
<gene>
    <name evidence="2" type="ORF">GCM10010411_45210</name>
</gene>
<protein>
    <submittedName>
        <fullName evidence="2">MaoC family dehydratase N-terminal domain-containing protein</fullName>
    </submittedName>
</protein>
<evidence type="ECO:0000259" key="1">
    <source>
        <dbReference type="Pfam" id="PF13452"/>
    </source>
</evidence>
<dbReference type="CDD" id="cd03441">
    <property type="entry name" value="R_hydratase_like"/>
    <property type="match status" value="1"/>
</dbReference>
<name>A0ABN3PYR4_9ACTN</name>
<sequence>MALNRDFIGRTFPPSEPYEVSRVKIREFADAIGDRNPVYRDPEAAKAAGHPDVIAPPTFPIVVSLGGAALTDPDLGLNLAMVVHGEQRFEYLRPIQAGDVVTCTSTITLIKAIGKNEKMDIETDITTVEGELIVKTFNTIVERGA</sequence>
<evidence type="ECO:0000313" key="3">
    <source>
        <dbReference type="Proteomes" id="UP001501509"/>
    </source>
</evidence>